<evidence type="ECO:0000313" key="3">
    <source>
        <dbReference type="EnsemblFungi" id="MAPG_02284T0"/>
    </source>
</evidence>
<dbReference type="EMBL" id="ADBL01000577">
    <property type="status" value="NOT_ANNOTATED_CDS"/>
    <property type="molecule type" value="Genomic_DNA"/>
</dbReference>
<sequence length="266" mass="30462">MRYGGPNCAAPVDTTWPSLHGRRHRPLFWGFGLWSKARPQTLGGMHRPRSGLPSRFRRFQDTLPLLKKREQIWPRGPTPFDHSFPVYYYDGRDRPRLRTNKTRHNPPRMGCCRLCLPKWNRGATASAAAREGGRQSIGHQQKPRLDWTGLVCKAVHYARQCPAERSPTPITAATQTKTTHHTFLARDPRMTQGATRGEGRTHRTNRMSSFNNTNFLQDPHVFVAWHHGNQSLMPGVPWQLHGSTSAATPILVVLKNRRLIMRETEE</sequence>
<reference evidence="2" key="3">
    <citation type="submission" date="2011-03" db="EMBL/GenBank/DDBJ databases">
        <title>Annotation of Magnaporthe poae ATCC 64411.</title>
        <authorList>
            <person name="Ma L.-J."/>
            <person name="Dead R."/>
            <person name="Young S.K."/>
            <person name="Zeng Q."/>
            <person name="Gargeya S."/>
            <person name="Fitzgerald M."/>
            <person name="Haas B."/>
            <person name="Abouelleil A."/>
            <person name="Alvarado L."/>
            <person name="Arachchi H.M."/>
            <person name="Berlin A."/>
            <person name="Brown A."/>
            <person name="Chapman S.B."/>
            <person name="Chen Z."/>
            <person name="Dunbar C."/>
            <person name="Freedman E."/>
            <person name="Gearin G."/>
            <person name="Gellesch M."/>
            <person name="Goldberg J."/>
            <person name="Griggs A."/>
            <person name="Gujja S."/>
            <person name="Heiman D."/>
            <person name="Howarth C."/>
            <person name="Larson L."/>
            <person name="Lui A."/>
            <person name="MacDonald P.J.P."/>
            <person name="Mehta T."/>
            <person name="Montmayeur A."/>
            <person name="Murphy C."/>
            <person name="Neiman D."/>
            <person name="Pearson M."/>
            <person name="Priest M."/>
            <person name="Roberts A."/>
            <person name="Saif S."/>
            <person name="Shea T."/>
            <person name="Shenoy N."/>
            <person name="Sisk P."/>
            <person name="Stolte C."/>
            <person name="Sykes S."/>
            <person name="Yandava C."/>
            <person name="Wortman J."/>
            <person name="Nusbaum C."/>
            <person name="Birren B."/>
        </authorList>
    </citation>
    <scope>NUCLEOTIDE SEQUENCE</scope>
    <source>
        <strain evidence="2">ATCC 64411</strain>
    </source>
</reference>
<dbReference type="AlphaFoldDB" id="A0A0C4DQY5"/>
<dbReference type="VEuPathDB" id="FungiDB:MAPG_02284"/>
<feature type="region of interest" description="Disordered" evidence="1">
    <location>
        <begin position="191"/>
        <end position="210"/>
    </location>
</feature>
<organism evidence="3 4">
    <name type="scientific">Magnaporthiopsis poae (strain ATCC 64411 / 73-15)</name>
    <name type="common">Kentucky bluegrass fungus</name>
    <name type="synonym">Magnaporthe poae</name>
    <dbReference type="NCBI Taxonomy" id="644358"/>
    <lineage>
        <taxon>Eukaryota</taxon>
        <taxon>Fungi</taxon>
        <taxon>Dikarya</taxon>
        <taxon>Ascomycota</taxon>
        <taxon>Pezizomycotina</taxon>
        <taxon>Sordariomycetes</taxon>
        <taxon>Sordariomycetidae</taxon>
        <taxon>Magnaporthales</taxon>
        <taxon>Magnaporthaceae</taxon>
        <taxon>Magnaporthiopsis</taxon>
    </lineage>
</organism>
<protein>
    <submittedName>
        <fullName evidence="2 3">Uncharacterized protein</fullName>
    </submittedName>
</protein>
<dbReference type="EnsemblFungi" id="MAPG_02284T0">
    <property type="protein sequence ID" value="MAPG_02284T0"/>
    <property type="gene ID" value="MAPG_02284"/>
</dbReference>
<dbReference type="Proteomes" id="UP000011715">
    <property type="component" value="Unassembled WGS sequence"/>
</dbReference>
<dbReference type="EMBL" id="GL876967">
    <property type="protein sequence ID" value="KLU83219.1"/>
    <property type="molecule type" value="Genomic_DNA"/>
</dbReference>
<keyword evidence="4" id="KW-1185">Reference proteome</keyword>
<gene>
    <name evidence="2" type="ORF">MAPG_02284</name>
</gene>
<reference evidence="3" key="5">
    <citation type="submission" date="2015-06" db="UniProtKB">
        <authorList>
            <consortium name="EnsemblFungi"/>
        </authorList>
    </citation>
    <scope>IDENTIFICATION</scope>
    <source>
        <strain evidence="3">ATCC 64411</strain>
    </source>
</reference>
<name>A0A0C4DQY5_MAGP6</name>
<reference evidence="4" key="1">
    <citation type="submission" date="2010-05" db="EMBL/GenBank/DDBJ databases">
        <title>The genome sequence of Magnaporthe poae strain ATCC 64411.</title>
        <authorList>
            <person name="Ma L.-J."/>
            <person name="Dead R."/>
            <person name="Young S."/>
            <person name="Zeng Q."/>
            <person name="Koehrsen M."/>
            <person name="Alvarado L."/>
            <person name="Berlin A."/>
            <person name="Chapman S.B."/>
            <person name="Chen Z."/>
            <person name="Freedman E."/>
            <person name="Gellesch M."/>
            <person name="Goldberg J."/>
            <person name="Griggs A."/>
            <person name="Gujja S."/>
            <person name="Heilman E.R."/>
            <person name="Heiman D."/>
            <person name="Hepburn T."/>
            <person name="Howarth C."/>
            <person name="Jen D."/>
            <person name="Larson L."/>
            <person name="Mehta T."/>
            <person name="Neiman D."/>
            <person name="Pearson M."/>
            <person name="Roberts A."/>
            <person name="Saif S."/>
            <person name="Shea T."/>
            <person name="Shenoy N."/>
            <person name="Sisk P."/>
            <person name="Stolte C."/>
            <person name="Sykes S."/>
            <person name="Walk T."/>
            <person name="White J."/>
            <person name="Yandava C."/>
            <person name="Haas B."/>
            <person name="Nusbaum C."/>
            <person name="Birren B."/>
        </authorList>
    </citation>
    <scope>NUCLEOTIDE SEQUENCE [LARGE SCALE GENOMIC DNA]</scope>
    <source>
        <strain evidence="4">ATCC 64411 / 73-15</strain>
    </source>
</reference>
<accession>A0A0C4DQY5</accession>
<evidence type="ECO:0000313" key="4">
    <source>
        <dbReference type="Proteomes" id="UP000011715"/>
    </source>
</evidence>
<reference evidence="2" key="2">
    <citation type="submission" date="2010-05" db="EMBL/GenBank/DDBJ databases">
        <title>The Genome Sequence of Magnaporthe poae strain ATCC 64411.</title>
        <authorList>
            <consortium name="The Broad Institute Genome Sequencing Platform"/>
            <consortium name="Broad Institute Genome Sequencing Center for Infectious Disease"/>
            <person name="Ma L.-J."/>
            <person name="Dead R."/>
            <person name="Young S."/>
            <person name="Zeng Q."/>
            <person name="Koehrsen M."/>
            <person name="Alvarado L."/>
            <person name="Berlin A."/>
            <person name="Chapman S.B."/>
            <person name="Chen Z."/>
            <person name="Freedman E."/>
            <person name="Gellesch M."/>
            <person name="Goldberg J."/>
            <person name="Griggs A."/>
            <person name="Gujja S."/>
            <person name="Heilman E.R."/>
            <person name="Heiman D."/>
            <person name="Hepburn T."/>
            <person name="Howarth C."/>
            <person name="Jen D."/>
            <person name="Larson L."/>
            <person name="Mehta T."/>
            <person name="Neiman D."/>
            <person name="Pearson M."/>
            <person name="Roberts A."/>
            <person name="Saif S."/>
            <person name="Shea T."/>
            <person name="Shenoy N."/>
            <person name="Sisk P."/>
            <person name="Stolte C."/>
            <person name="Sykes S."/>
            <person name="Walk T."/>
            <person name="White J."/>
            <person name="Yandava C."/>
            <person name="Haas B."/>
            <person name="Nusbaum C."/>
            <person name="Birren B."/>
        </authorList>
    </citation>
    <scope>NUCLEOTIDE SEQUENCE</scope>
    <source>
        <strain evidence="2">ATCC 64411</strain>
    </source>
</reference>
<reference evidence="3" key="4">
    <citation type="journal article" date="2015" name="G3 (Bethesda)">
        <title>Genome sequences of three phytopathogenic species of the Magnaporthaceae family of fungi.</title>
        <authorList>
            <person name="Okagaki L.H."/>
            <person name="Nunes C.C."/>
            <person name="Sailsbery J."/>
            <person name="Clay B."/>
            <person name="Brown D."/>
            <person name="John T."/>
            <person name="Oh Y."/>
            <person name="Young N."/>
            <person name="Fitzgerald M."/>
            <person name="Haas B.J."/>
            <person name="Zeng Q."/>
            <person name="Young S."/>
            <person name="Adiconis X."/>
            <person name="Fan L."/>
            <person name="Levin J.Z."/>
            <person name="Mitchell T.K."/>
            <person name="Okubara P.A."/>
            <person name="Farman M.L."/>
            <person name="Kohn L.M."/>
            <person name="Birren B."/>
            <person name="Ma L.-J."/>
            <person name="Dean R.A."/>
        </authorList>
    </citation>
    <scope>NUCLEOTIDE SEQUENCE</scope>
    <source>
        <strain evidence="3">ATCC 64411 / 73-15</strain>
    </source>
</reference>
<evidence type="ECO:0000313" key="2">
    <source>
        <dbReference type="EMBL" id="KLU83219.1"/>
    </source>
</evidence>
<evidence type="ECO:0000256" key="1">
    <source>
        <dbReference type="SAM" id="MobiDB-lite"/>
    </source>
</evidence>
<proteinExistence type="predicted"/>